<dbReference type="Gene3D" id="1.40.20.10">
    <property type="entry name" value="CHAD domain"/>
    <property type="match status" value="1"/>
</dbReference>
<feature type="compositionally biased region" description="Basic residues" evidence="1">
    <location>
        <begin position="228"/>
        <end position="237"/>
    </location>
</feature>
<dbReference type="InterPro" id="IPR033469">
    <property type="entry name" value="CYTH-like_dom_sf"/>
</dbReference>
<comment type="caution">
    <text evidence="4">The sequence shown here is derived from an EMBL/GenBank/DDBJ whole genome shotgun (WGS) entry which is preliminary data.</text>
</comment>
<organism evidence="4 5">
    <name type="scientific">Kocuria atrinae</name>
    <dbReference type="NCBI Taxonomy" id="592377"/>
    <lineage>
        <taxon>Bacteria</taxon>
        <taxon>Bacillati</taxon>
        <taxon>Actinomycetota</taxon>
        <taxon>Actinomycetes</taxon>
        <taxon>Micrococcales</taxon>
        <taxon>Micrococcaceae</taxon>
        <taxon>Kocuria</taxon>
    </lineage>
</organism>
<keyword evidence="5" id="KW-1185">Reference proteome</keyword>
<dbReference type="SMART" id="SM00880">
    <property type="entry name" value="CHAD"/>
    <property type="match status" value="1"/>
</dbReference>
<evidence type="ECO:0000259" key="3">
    <source>
        <dbReference type="PROSITE" id="PS51708"/>
    </source>
</evidence>
<name>A0ABN2XFI2_9MICC</name>
<evidence type="ECO:0000313" key="4">
    <source>
        <dbReference type="EMBL" id="GAA2110754.1"/>
    </source>
</evidence>
<dbReference type="CDD" id="cd07374">
    <property type="entry name" value="CYTH-like_Pase"/>
    <property type="match status" value="1"/>
</dbReference>
<protein>
    <submittedName>
        <fullName evidence="4">CYTH and CHAD domain-containing protein</fullName>
    </submittedName>
</protein>
<evidence type="ECO:0000256" key="1">
    <source>
        <dbReference type="SAM" id="MobiDB-lite"/>
    </source>
</evidence>
<dbReference type="InterPro" id="IPR007899">
    <property type="entry name" value="CHAD_dom"/>
</dbReference>
<feature type="domain" description="CYTH" evidence="2">
    <location>
        <begin position="5"/>
        <end position="200"/>
    </location>
</feature>
<accession>A0ABN2XFI2</accession>
<sequence>MAEQQWEIERKYDVSPKQAAKIKLHKVEGFTVGEPSIYDLTAAYFDTEDYALSAAKVAVRRRAGGGDDGWHVKYKAGKVRGELHYAPLKTSDRMPAALRKTLVGITLDRPLTPVATINTKRAEYPITADDGQQHAVLCVDFVCARDERAGVDREWSECEIELSSDELSKKQTKAVFNAVEDVLFEAGAVASKSPAKIARALGQGGAPAKELASDDKNKKKDKDDSKNSSKKSKKSKKSTKDADKKRAPVPTKDVLTTGQDVLVAMCATLTRQLQHWDFAVRIGADDSVHQMRVRSRALRSVLHAARDFVPEQTGTDLEERLKTLARALSDARDEEVAAEQLHARLDDGFQGQITAAARQDLFAASESASADAARAVRRMLDSAEHIQLLSDLGALFQDPSFGQQAAELSAKKFAKSVMSTALTDVIREATAKPSVDSESGETEVSELGAELSERLARAEEDPVALAVYFDHLHDARKAIKSVRYVSDALDRADVEPGKKRSKAASYAKEYQDELGSLTDCAVMEHWLARVARSFQRTGKDRYAVGLLHGIEMASLRARLDDAPELIGDLVEDIQRELPSDD</sequence>
<feature type="domain" description="CHAD" evidence="3">
    <location>
        <begin position="254"/>
        <end position="571"/>
    </location>
</feature>
<reference evidence="4 5" key="1">
    <citation type="journal article" date="2019" name="Int. J. Syst. Evol. Microbiol.">
        <title>The Global Catalogue of Microorganisms (GCM) 10K type strain sequencing project: providing services to taxonomists for standard genome sequencing and annotation.</title>
        <authorList>
            <consortium name="The Broad Institute Genomics Platform"/>
            <consortium name="The Broad Institute Genome Sequencing Center for Infectious Disease"/>
            <person name="Wu L."/>
            <person name="Ma J."/>
        </authorList>
    </citation>
    <scope>NUCLEOTIDE SEQUENCE [LARGE SCALE GENOMIC DNA]</scope>
    <source>
        <strain evidence="4 5">JCM 15914</strain>
    </source>
</reference>
<dbReference type="Pfam" id="PF01928">
    <property type="entry name" value="CYTH"/>
    <property type="match status" value="1"/>
</dbReference>
<dbReference type="InterPro" id="IPR023577">
    <property type="entry name" value="CYTH_domain"/>
</dbReference>
<dbReference type="PROSITE" id="PS51708">
    <property type="entry name" value="CHAD"/>
    <property type="match status" value="1"/>
</dbReference>
<dbReference type="EMBL" id="BAAAQA010000003">
    <property type="protein sequence ID" value="GAA2110754.1"/>
    <property type="molecule type" value="Genomic_DNA"/>
</dbReference>
<evidence type="ECO:0000313" key="5">
    <source>
        <dbReference type="Proteomes" id="UP001500166"/>
    </source>
</evidence>
<dbReference type="SMART" id="SM01118">
    <property type="entry name" value="CYTH"/>
    <property type="match status" value="1"/>
</dbReference>
<proteinExistence type="predicted"/>
<evidence type="ECO:0000259" key="2">
    <source>
        <dbReference type="PROSITE" id="PS51707"/>
    </source>
</evidence>
<dbReference type="PANTHER" id="PTHR39339:SF1">
    <property type="entry name" value="CHAD DOMAIN-CONTAINING PROTEIN"/>
    <property type="match status" value="1"/>
</dbReference>
<dbReference type="Proteomes" id="UP001500166">
    <property type="component" value="Unassembled WGS sequence"/>
</dbReference>
<dbReference type="PANTHER" id="PTHR39339">
    <property type="entry name" value="SLR1444 PROTEIN"/>
    <property type="match status" value="1"/>
</dbReference>
<dbReference type="Gene3D" id="2.40.320.10">
    <property type="entry name" value="Hypothetical Protein Pfu-838710-001"/>
    <property type="match status" value="1"/>
</dbReference>
<gene>
    <name evidence="4" type="ORF">GCM10009824_05600</name>
</gene>
<dbReference type="SUPFAM" id="SSF55154">
    <property type="entry name" value="CYTH-like phosphatases"/>
    <property type="match status" value="1"/>
</dbReference>
<feature type="compositionally biased region" description="Basic and acidic residues" evidence="1">
    <location>
        <begin position="211"/>
        <end position="227"/>
    </location>
</feature>
<dbReference type="PROSITE" id="PS51707">
    <property type="entry name" value="CYTH"/>
    <property type="match status" value="1"/>
</dbReference>
<dbReference type="Pfam" id="PF05235">
    <property type="entry name" value="CHAD"/>
    <property type="match status" value="1"/>
</dbReference>
<dbReference type="RefSeq" id="WP_344223537.1">
    <property type="nucleotide sequence ID" value="NZ_BAAAQA010000003.1"/>
</dbReference>
<feature type="region of interest" description="Disordered" evidence="1">
    <location>
        <begin position="200"/>
        <end position="251"/>
    </location>
</feature>
<dbReference type="InterPro" id="IPR038186">
    <property type="entry name" value="CHAD_dom_sf"/>
</dbReference>